<evidence type="ECO:0000313" key="2">
    <source>
        <dbReference type="EMBL" id="MBC5680047.1"/>
    </source>
</evidence>
<dbReference type="Proteomes" id="UP000628463">
    <property type="component" value="Unassembled WGS sequence"/>
</dbReference>
<comment type="caution">
    <text evidence="2">The sequence shown here is derived from an EMBL/GenBank/DDBJ whole genome shotgun (WGS) entry which is preliminary data.</text>
</comment>
<feature type="transmembrane region" description="Helical" evidence="1">
    <location>
        <begin position="195"/>
        <end position="216"/>
    </location>
</feature>
<keyword evidence="1" id="KW-0472">Membrane</keyword>
<dbReference type="RefSeq" id="WP_186836201.1">
    <property type="nucleotide sequence ID" value="NZ_JACOPD010000002.1"/>
</dbReference>
<feature type="transmembrane region" description="Helical" evidence="1">
    <location>
        <begin position="114"/>
        <end position="136"/>
    </location>
</feature>
<proteinExistence type="predicted"/>
<feature type="transmembrane region" description="Helical" evidence="1">
    <location>
        <begin position="164"/>
        <end position="188"/>
    </location>
</feature>
<keyword evidence="1" id="KW-1133">Transmembrane helix</keyword>
<evidence type="ECO:0000313" key="3">
    <source>
        <dbReference type="Proteomes" id="UP000628463"/>
    </source>
</evidence>
<accession>A0ABR7FXX4</accession>
<gene>
    <name evidence="2" type="ORF">H8S01_03595</name>
</gene>
<feature type="transmembrane region" description="Helical" evidence="1">
    <location>
        <begin position="236"/>
        <end position="258"/>
    </location>
</feature>
<keyword evidence="1" id="KW-0812">Transmembrane</keyword>
<sequence>MKKYNKLIIYNLKCSFRNNIFIYLLFVVLILLSCIYLKNGVMHGKSVGAGDYYFNIIKGVEKIDSNNKLKEIPFIYLGFAIFISYITGQILENECNKIFIIYAGTRKKWILSKITAIFINIVFMYMTAAIICFMSGKRKITFNSELFEKYFGTDYFIQNNENKFLYILVFFAAPIIASFAISMVQTLFSLAVKNVAGFIISMIIYIISIFDINIFLPGNGCMAQRSSLFMENGLSVSQVIIIDIIIIVITLIIQLKIISVKDIL</sequence>
<protein>
    <recommendedName>
        <fullName evidence="4">ABC-2 family transporter protein</fullName>
    </recommendedName>
</protein>
<name>A0ABR7FXX4_9FIRM</name>
<dbReference type="EMBL" id="JACOPD010000002">
    <property type="protein sequence ID" value="MBC5680047.1"/>
    <property type="molecule type" value="Genomic_DNA"/>
</dbReference>
<organism evidence="2 3">
    <name type="scientific">Lachnospira hominis</name>
    <name type="common">ex Liu et al. 2021</name>
    <dbReference type="NCBI Taxonomy" id="2763051"/>
    <lineage>
        <taxon>Bacteria</taxon>
        <taxon>Bacillati</taxon>
        <taxon>Bacillota</taxon>
        <taxon>Clostridia</taxon>
        <taxon>Lachnospirales</taxon>
        <taxon>Lachnospiraceae</taxon>
        <taxon>Lachnospira</taxon>
    </lineage>
</organism>
<reference evidence="2 3" key="1">
    <citation type="submission" date="2020-08" db="EMBL/GenBank/DDBJ databases">
        <title>Genome public.</title>
        <authorList>
            <person name="Liu C."/>
            <person name="Sun Q."/>
        </authorList>
    </citation>
    <scope>NUCLEOTIDE SEQUENCE [LARGE SCALE GENOMIC DNA]</scope>
    <source>
        <strain evidence="2 3">NSJ-43</strain>
    </source>
</reference>
<feature type="transmembrane region" description="Helical" evidence="1">
    <location>
        <begin position="20"/>
        <end position="38"/>
    </location>
</feature>
<keyword evidence="3" id="KW-1185">Reference proteome</keyword>
<dbReference type="PROSITE" id="PS51257">
    <property type="entry name" value="PROKAR_LIPOPROTEIN"/>
    <property type="match status" value="1"/>
</dbReference>
<evidence type="ECO:0000256" key="1">
    <source>
        <dbReference type="SAM" id="Phobius"/>
    </source>
</evidence>
<evidence type="ECO:0008006" key="4">
    <source>
        <dbReference type="Google" id="ProtNLM"/>
    </source>
</evidence>
<feature type="transmembrane region" description="Helical" evidence="1">
    <location>
        <begin position="74"/>
        <end position="93"/>
    </location>
</feature>